<dbReference type="AlphaFoldDB" id="A0A1Y2BVH2"/>
<dbReference type="Proteomes" id="UP000193642">
    <property type="component" value="Unassembled WGS sequence"/>
</dbReference>
<reference evidence="1 2" key="1">
    <citation type="submission" date="2016-07" db="EMBL/GenBank/DDBJ databases">
        <title>Pervasive Adenine N6-methylation of Active Genes in Fungi.</title>
        <authorList>
            <consortium name="DOE Joint Genome Institute"/>
            <person name="Mondo S.J."/>
            <person name="Dannebaum R.O."/>
            <person name="Kuo R.C."/>
            <person name="Labutti K."/>
            <person name="Haridas S."/>
            <person name="Kuo A."/>
            <person name="Salamov A."/>
            <person name="Ahrendt S.R."/>
            <person name="Lipzen A."/>
            <person name="Sullivan W."/>
            <person name="Andreopoulos W.B."/>
            <person name="Clum A."/>
            <person name="Lindquist E."/>
            <person name="Daum C."/>
            <person name="Ramamoorthy G.K."/>
            <person name="Gryganskyi A."/>
            <person name="Culley D."/>
            <person name="Magnuson J.K."/>
            <person name="James T.Y."/>
            <person name="O'Malley M.A."/>
            <person name="Stajich J.E."/>
            <person name="Spatafora J.W."/>
            <person name="Visel A."/>
            <person name="Grigoriev I.V."/>
        </authorList>
    </citation>
    <scope>NUCLEOTIDE SEQUENCE [LARGE SCALE GENOMIC DNA]</scope>
    <source>
        <strain evidence="1 2">JEL800</strain>
    </source>
</reference>
<comment type="caution">
    <text evidence="1">The sequence shown here is derived from an EMBL/GenBank/DDBJ whole genome shotgun (WGS) entry which is preliminary data.</text>
</comment>
<evidence type="ECO:0000313" key="1">
    <source>
        <dbReference type="EMBL" id="ORY38772.1"/>
    </source>
</evidence>
<sequence>MDATEPYHETMRNLGSVFSSIRVRSINLKKQESKRQSSVMRVQDDTFSNMAFKFPAPIVIGN</sequence>
<accession>A0A1Y2BVH2</accession>
<organism evidence="1 2">
    <name type="scientific">Rhizoclosmatium globosum</name>
    <dbReference type="NCBI Taxonomy" id="329046"/>
    <lineage>
        <taxon>Eukaryota</taxon>
        <taxon>Fungi</taxon>
        <taxon>Fungi incertae sedis</taxon>
        <taxon>Chytridiomycota</taxon>
        <taxon>Chytridiomycota incertae sedis</taxon>
        <taxon>Chytridiomycetes</taxon>
        <taxon>Chytridiales</taxon>
        <taxon>Chytriomycetaceae</taxon>
        <taxon>Rhizoclosmatium</taxon>
    </lineage>
</organism>
<dbReference type="EMBL" id="MCGO01000042">
    <property type="protein sequence ID" value="ORY38772.1"/>
    <property type="molecule type" value="Genomic_DNA"/>
</dbReference>
<keyword evidence="2" id="KW-1185">Reference proteome</keyword>
<protein>
    <submittedName>
        <fullName evidence="1">Uncharacterized protein</fullName>
    </submittedName>
</protein>
<proteinExistence type="predicted"/>
<gene>
    <name evidence="1" type="ORF">BCR33DRAFT_720453</name>
</gene>
<evidence type="ECO:0000313" key="2">
    <source>
        <dbReference type="Proteomes" id="UP000193642"/>
    </source>
</evidence>
<name>A0A1Y2BVH2_9FUNG</name>